<evidence type="ECO:0000313" key="2">
    <source>
        <dbReference type="EMBL" id="MBB3932726.1"/>
    </source>
</evidence>
<dbReference type="SMART" id="SM00052">
    <property type="entry name" value="EAL"/>
    <property type="match status" value="1"/>
</dbReference>
<evidence type="ECO:0000313" key="3">
    <source>
        <dbReference type="Proteomes" id="UP000553963"/>
    </source>
</evidence>
<dbReference type="AlphaFoldDB" id="A0A840AWT2"/>
<dbReference type="SMART" id="SM00065">
    <property type="entry name" value="GAF"/>
    <property type="match status" value="1"/>
</dbReference>
<dbReference type="EMBL" id="JACIDS010000005">
    <property type="protein sequence ID" value="MBB3932726.1"/>
    <property type="molecule type" value="Genomic_DNA"/>
</dbReference>
<dbReference type="RefSeq" id="WP_183400398.1">
    <property type="nucleotide sequence ID" value="NZ_JACIDS010000005.1"/>
</dbReference>
<proteinExistence type="predicted"/>
<dbReference type="Proteomes" id="UP000553963">
    <property type="component" value="Unassembled WGS sequence"/>
</dbReference>
<evidence type="ECO:0000259" key="1">
    <source>
        <dbReference type="PROSITE" id="PS50883"/>
    </source>
</evidence>
<accession>A0A840AWT2</accession>
<dbReference type="InterPro" id="IPR050706">
    <property type="entry name" value="Cyclic-di-GMP_PDE-like"/>
</dbReference>
<name>A0A840AWT2_9HYPH</name>
<dbReference type="Gene3D" id="3.20.20.450">
    <property type="entry name" value="EAL domain"/>
    <property type="match status" value="1"/>
</dbReference>
<organism evidence="2 3">
    <name type="scientific">Kaistia hirudinis</name>
    <dbReference type="NCBI Taxonomy" id="1293440"/>
    <lineage>
        <taxon>Bacteria</taxon>
        <taxon>Pseudomonadati</taxon>
        <taxon>Pseudomonadota</taxon>
        <taxon>Alphaproteobacteria</taxon>
        <taxon>Hyphomicrobiales</taxon>
        <taxon>Kaistiaceae</taxon>
        <taxon>Kaistia</taxon>
    </lineage>
</organism>
<dbReference type="SUPFAM" id="SSF55781">
    <property type="entry name" value="GAF domain-like"/>
    <property type="match status" value="1"/>
</dbReference>
<gene>
    <name evidence="2" type="ORF">GGR25_003790</name>
</gene>
<dbReference type="InterPro" id="IPR029016">
    <property type="entry name" value="GAF-like_dom_sf"/>
</dbReference>
<dbReference type="PROSITE" id="PS50883">
    <property type="entry name" value="EAL"/>
    <property type="match status" value="1"/>
</dbReference>
<dbReference type="SUPFAM" id="SSF141868">
    <property type="entry name" value="EAL domain-like"/>
    <property type="match status" value="1"/>
</dbReference>
<dbReference type="Pfam" id="PF01590">
    <property type="entry name" value="GAF"/>
    <property type="match status" value="1"/>
</dbReference>
<keyword evidence="3" id="KW-1185">Reference proteome</keyword>
<dbReference type="Pfam" id="PF00563">
    <property type="entry name" value="EAL"/>
    <property type="match status" value="1"/>
</dbReference>
<dbReference type="PANTHER" id="PTHR33121">
    <property type="entry name" value="CYCLIC DI-GMP PHOSPHODIESTERASE PDEF"/>
    <property type="match status" value="1"/>
</dbReference>
<comment type="caution">
    <text evidence="2">The sequence shown here is derived from an EMBL/GenBank/DDBJ whole genome shotgun (WGS) entry which is preliminary data.</text>
</comment>
<dbReference type="CDD" id="cd01948">
    <property type="entry name" value="EAL"/>
    <property type="match status" value="1"/>
</dbReference>
<dbReference type="InterPro" id="IPR001633">
    <property type="entry name" value="EAL_dom"/>
</dbReference>
<feature type="domain" description="EAL" evidence="1">
    <location>
        <begin position="161"/>
        <end position="403"/>
    </location>
</feature>
<dbReference type="GO" id="GO:0071111">
    <property type="term" value="F:cyclic-guanylate-specific phosphodiesterase activity"/>
    <property type="evidence" value="ECO:0007669"/>
    <property type="project" value="InterPro"/>
</dbReference>
<dbReference type="InterPro" id="IPR035919">
    <property type="entry name" value="EAL_sf"/>
</dbReference>
<dbReference type="PANTHER" id="PTHR33121:SF76">
    <property type="entry name" value="SIGNALING PROTEIN"/>
    <property type="match status" value="1"/>
</dbReference>
<dbReference type="Gene3D" id="3.30.450.40">
    <property type="match status" value="1"/>
</dbReference>
<protein>
    <submittedName>
        <fullName evidence="2">EAL domain-containing protein (Putative c-di-GMP-specific phosphodiesterase class I)</fullName>
    </submittedName>
</protein>
<reference evidence="2 3" key="1">
    <citation type="submission" date="2020-08" db="EMBL/GenBank/DDBJ databases">
        <title>Genomic Encyclopedia of Type Strains, Phase IV (KMG-IV): sequencing the most valuable type-strain genomes for metagenomic binning, comparative biology and taxonomic classification.</title>
        <authorList>
            <person name="Goeker M."/>
        </authorList>
    </citation>
    <scope>NUCLEOTIDE SEQUENCE [LARGE SCALE GENOMIC DNA]</scope>
    <source>
        <strain evidence="2 3">DSM 25966</strain>
    </source>
</reference>
<sequence length="404" mass="43935">MLSTLTKAADLAIDDHVGRTLTAVRLHLGMELAYVSEFVDDHARFREVDGPGLEHLLKTGDSVPIADAFCHHVLDGRLPELMRDTAEYEAAMRLPITHRLPIGAHLGVPIRQADGRVIGMFGCLRRTPDPSLTPRDLAIMRVFADLAGRQIINRIETDKRARRIRADIGAIIDGTAFAFEYQPIWELSTGRPLGFEALCRFRPGPYRAPNKWFAEAAEIGLTIELELAVIREALKDLPSIPTSQFLSLNASPTTVLSGRLHQLLSSVPPGSVVIEVTEHAPVDDYDRLTAALEPLREAGIGLAIDDAGAGYASLQHIISLKPDRIKLDGSLTRSIDRDPARRALATALVAFARETEATIIAEGIETSGEFKALRSLGVDKGQGYFLGAPAPLAIALEMRGLSVT</sequence>
<dbReference type="InterPro" id="IPR003018">
    <property type="entry name" value="GAF"/>
</dbReference>